<evidence type="ECO:0000313" key="8">
    <source>
        <dbReference type="EMBL" id="KAE8381776.1"/>
    </source>
</evidence>
<name>A0A5N7BJ10_9EURO</name>
<keyword evidence="2" id="KW-0805">Transcription regulation</keyword>
<dbReference type="Pfam" id="PF04082">
    <property type="entry name" value="Fungal_trans"/>
    <property type="match status" value="1"/>
</dbReference>
<dbReference type="InterPro" id="IPR052761">
    <property type="entry name" value="Fungal_Detox/Toxin_TFs"/>
</dbReference>
<evidence type="ECO:0000313" key="9">
    <source>
        <dbReference type="Proteomes" id="UP000326198"/>
    </source>
</evidence>
<dbReference type="OrthoDB" id="5121955at2759"/>
<proteinExistence type="predicted"/>
<evidence type="ECO:0000256" key="2">
    <source>
        <dbReference type="ARBA" id="ARBA00023015"/>
    </source>
</evidence>
<accession>A0A5N7BJ10</accession>
<protein>
    <submittedName>
        <fullName evidence="8">Fungal-specific transcription factor domain-containing protein</fullName>
    </submittedName>
</protein>
<dbReference type="Pfam" id="PF00172">
    <property type="entry name" value="Zn_clus"/>
    <property type="match status" value="1"/>
</dbReference>
<evidence type="ECO:0000256" key="4">
    <source>
        <dbReference type="ARBA" id="ARBA00023163"/>
    </source>
</evidence>
<dbReference type="SMART" id="SM00906">
    <property type="entry name" value="Fungal_trans"/>
    <property type="match status" value="1"/>
</dbReference>
<dbReference type="GO" id="GO:0006351">
    <property type="term" value="P:DNA-templated transcription"/>
    <property type="evidence" value="ECO:0007669"/>
    <property type="project" value="InterPro"/>
</dbReference>
<dbReference type="GO" id="GO:0000981">
    <property type="term" value="F:DNA-binding transcription factor activity, RNA polymerase II-specific"/>
    <property type="evidence" value="ECO:0007669"/>
    <property type="project" value="InterPro"/>
</dbReference>
<keyword evidence="4" id="KW-0804">Transcription</keyword>
<dbReference type="CDD" id="cd12148">
    <property type="entry name" value="fungal_TF_MHR"/>
    <property type="match status" value="1"/>
</dbReference>
<keyword evidence="1" id="KW-0479">Metal-binding</keyword>
<feature type="region of interest" description="Disordered" evidence="6">
    <location>
        <begin position="633"/>
        <end position="685"/>
    </location>
</feature>
<evidence type="ECO:0000256" key="6">
    <source>
        <dbReference type="SAM" id="MobiDB-lite"/>
    </source>
</evidence>
<feature type="compositionally biased region" description="Polar residues" evidence="6">
    <location>
        <begin position="633"/>
        <end position="647"/>
    </location>
</feature>
<dbReference type="InterPro" id="IPR001138">
    <property type="entry name" value="Zn2Cys6_DnaBD"/>
</dbReference>
<sequence length="693" mass="78604">MKKSQPKFRRSRPRASQVCSLCRRKKVRCDMVVHGLPCTTCRLNRVTCIAVDAPISRASHTPSCDHGACDEKPPATPLLEGCPKCESPLSLRRLGPSPLLEQVNDLCTMLTYPSSLCLQTVKGPIRTSPQELTALPLLVDDRQPWQTPSRTLPGTTRSIQAQLPPFIRPLEPFVDSTDIDYLVQKGALDLPSEELQRALLKAYLNCVHPFLPMLDIHEFLETVCCRRKTNQISLLLYQAVMFSASAYVAIEHLQMAGYVDRKAARKCLFQKARLLHDVVREPDKISLTQALLLMSHVDETVDLKNDWHWLGVCHSLALALNLHHDPRDWCSNIKRRRLYKRLWWCIYVRDRLIAVELKHPMRIQDSQHNVPWLTADDFTVKSFSRSVIEILDGSEILHNTTQQKDLVMMFIETIKLSVCFGHVLSTQYAMSTNPCRQANSAITLAPKKSTTEPSTTQQCDWELEDWVRQLPSQIRHRREPAGVRFIPNILHLHRALLWLYYLGAVSILHRPHVVPSRPCSQSCKELSHHSQDRLRSSAIDITMTFQYLLRLDLTQCIPFSGVNLLFAGTISHLFDVTSHDRSLSTLGRTHFEASVRILQKLECTYDSASLAVSFLRVLARSITASRCISASRSHLSSGPTVYSNTPRYISGTHPARSPRHHPNSYDRMATTSHDKAEGDGFPTIDPAVLLLRP</sequence>
<dbReference type="SUPFAM" id="SSF57701">
    <property type="entry name" value="Zn2/Cys6 DNA-binding domain"/>
    <property type="match status" value="1"/>
</dbReference>
<dbReference type="InterPro" id="IPR036864">
    <property type="entry name" value="Zn2-C6_fun-type_DNA-bd_sf"/>
</dbReference>
<dbReference type="Proteomes" id="UP000326198">
    <property type="component" value="Unassembled WGS sequence"/>
</dbReference>
<dbReference type="SMART" id="SM00066">
    <property type="entry name" value="GAL4"/>
    <property type="match status" value="1"/>
</dbReference>
<dbReference type="PANTHER" id="PTHR47425">
    <property type="entry name" value="FARB-RELATED"/>
    <property type="match status" value="1"/>
</dbReference>
<evidence type="ECO:0000256" key="5">
    <source>
        <dbReference type="ARBA" id="ARBA00023242"/>
    </source>
</evidence>
<dbReference type="CDD" id="cd00067">
    <property type="entry name" value="GAL4"/>
    <property type="match status" value="1"/>
</dbReference>
<keyword evidence="5" id="KW-0539">Nucleus</keyword>
<dbReference type="GO" id="GO:0003677">
    <property type="term" value="F:DNA binding"/>
    <property type="evidence" value="ECO:0007669"/>
    <property type="project" value="UniProtKB-KW"/>
</dbReference>
<gene>
    <name evidence="8" type="ORF">BDV26DRAFT_65568</name>
</gene>
<keyword evidence="3" id="KW-0238">DNA-binding</keyword>
<feature type="domain" description="Zn(2)-C6 fungal-type" evidence="7">
    <location>
        <begin position="18"/>
        <end position="50"/>
    </location>
</feature>
<evidence type="ECO:0000256" key="1">
    <source>
        <dbReference type="ARBA" id="ARBA00022723"/>
    </source>
</evidence>
<dbReference type="PANTHER" id="PTHR47425:SF3">
    <property type="entry name" value="ZN(II)2CYS6 TRANSCRIPTION FACTOR (EUROFUNG)"/>
    <property type="match status" value="1"/>
</dbReference>
<dbReference type="PROSITE" id="PS50048">
    <property type="entry name" value="ZN2_CY6_FUNGAL_2"/>
    <property type="match status" value="1"/>
</dbReference>
<keyword evidence="9" id="KW-1185">Reference proteome</keyword>
<dbReference type="InterPro" id="IPR007219">
    <property type="entry name" value="XnlR_reg_dom"/>
</dbReference>
<dbReference type="AlphaFoldDB" id="A0A5N7BJ10"/>
<dbReference type="GO" id="GO:0009893">
    <property type="term" value="P:positive regulation of metabolic process"/>
    <property type="evidence" value="ECO:0007669"/>
    <property type="project" value="UniProtKB-ARBA"/>
</dbReference>
<dbReference type="EMBL" id="ML736168">
    <property type="protein sequence ID" value="KAE8381776.1"/>
    <property type="molecule type" value="Genomic_DNA"/>
</dbReference>
<reference evidence="8 9" key="1">
    <citation type="submission" date="2019-04" db="EMBL/GenBank/DDBJ databases">
        <title>Friends and foes A comparative genomics studyof 23 Aspergillus species from section Flavi.</title>
        <authorList>
            <consortium name="DOE Joint Genome Institute"/>
            <person name="Kjaerbolling I."/>
            <person name="Vesth T."/>
            <person name="Frisvad J.C."/>
            <person name="Nybo J.L."/>
            <person name="Theobald S."/>
            <person name="Kildgaard S."/>
            <person name="Isbrandt T."/>
            <person name="Kuo A."/>
            <person name="Sato A."/>
            <person name="Lyhne E.K."/>
            <person name="Kogle M.E."/>
            <person name="Wiebenga A."/>
            <person name="Kun R.S."/>
            <person name="Lubbers R.J."/>
            <person name="Makela M.R."/>
            <person name="Barry K."/>
            <person name="Chovatia M."/>
            <person name="Clum A."/>
            <person name="Daum C."/>
            <person name="Haridas S."/>
            <person name="He G."/>
            <person name="LaButti K."/>
            <person name="Lipzen A."/>
            <person name="Mondo S."/>
            <person name="Riley R."/>
            <person name="Salamov A."/>
            <person name="Simmons B.A."/>
            <person name="Magnuson J.K."/>
            <person name="Henrissat B."/>
            <person name="Mortensen U.H."/>
            <person name="Larsen T.O."/>
            <person name="Devries R.P."/>
            <person name="Grigoriev I.V."/>
            <person name="Machida M."/>
            <person name="Baker S.E."/>
            <person name="Andersen M.R."/>
        </authorList>
    </citation>
    <scope>NUCLEOTIDE SEQUENCE [LARGE SCALE GENOMIC DNA]</scope>
    <source>
        <strain evidence="8 9">IBT 29228</strain>
    </source>
</reference>
<dbReference type="GO" id="GO:0008270">
    <property type="term" value="F:zinc ion binding"/>
    <property type="evidence" value="ECO:0007669"/>
    <property type="project" value="InterPro"/>
</dbReference>
<dbReference type="PROSITE" id="PS00463">
    <property type="entry name" value="ZN2_CY6_FUNGAL_1"/>
    <property type="match status" value="1"/>
</dbReference>
<organism evidence="8 9">
    <name type="scientific">Aspergillus bertholletiae</name>
    <dbReference type="NCBI Taxonomy" id="1226010"/>
    <lineage>
        <taxon>Eukaryota</taxon>
        <taxon>Fungi</taxon>
        <taxon>Dikarya</taxon>
        <taxon>Ascomycota</taxon>
        <taxon>Pezizomycotina</taxon>
        <taxon>Eurotiomycetes</taxon>
        <taxon>Eurotiomycetidae</taxon>
        <taxon>Eurotiales</taxon>
        <taxon>Aspergillaceae</taxon>
        <taxon>Aspergillus</taxon>
        <taxon>Aspergillus subgen. Circumdati</taxon>
    </lineage>
</organism>
<evidence type="ECO:0000256" key="3">
    <source>
        <dbReference type="ARBA" id="ARBA00023125"/>
    </source>
</evidence>
<evidence type="ECO:0000259" key="7">
    <source>
        <dbReference type="PROSITE" id="PS50048"/>
    </source>
</evidence>
<dbReference type="Gene3D" id="4.10.240.10">
    <property type="entry name" value="Zn(2)-C6 fungal-type DNA-binding domain"/>
    <property type="match status" value="1"/>
</dbReference>